<keyword evidence="2" id="KW-0472">Membrane</keyword>
<dbReference type="Pfam" id="PF01497">
    <property type="entry name" value="Peripla_BP_2"/>
    <property type="match status" value="1"/>
</dbReference>
<dbReference type="OrthoDB" id="214567at2157"/>
<dbReference type="PANTHER" id="PTHR30535:SF34">
    <property type="entry name" value="MOLYBDATE-BINDING PROTEIN MOLA"/>
    <property type="match status" value="1"/>
</dbReference>
<feature type="domain" description="Fe/B12 periplasmic-binding" evidence="3">
    <location>
        <begin position="68"/>
        <end position="314"/>
    </location>
</feature>
<dbReference type="SUPFAM" id="SSF53807">
    <property type="entry name" value="Helical backbone' metal receptor"/>
    <property type="match status" value="1"/>
</dbReference>
<feature type="compositionally biased region" description="Acidic residues" evidence="1">
    <location>
        <begin position="318"/>
        <end position="330"/>
    </location>
</feature>
<dbReference type="RefSeq" id="WP_141463845.1">
    <property type="nucleotide sequence ID" value="NZ_RBZW01000016.1"/>
</dbReference>
<keyword evidence="2" id="KW-1133">Transmembrane helix</keyword>
<accession>A0A4S3TND8</accession>
<feature type="transmembrane region" description="Helical" evidence="2">
    <location>
        <begin position="350"/>
        <end position="370"/>
    </location>
</feature>
<protein>
    <submittedName>
        <fullName evidence="4">ABC transporter substrate-binding protein</fullName>
    </submittedName>
</protein>
<organism evidence="4 5">
    <name type="scientific">Salinadaptatus halalkaliphilus</name>
    <dbReference type="NCBI Taxonomy" id="2419781"/>
    <lineage>
        <taxon>Archaea</taxon>
        <taxon>Methanobacteriati</taxon>
        <taxon>Methanobacteriota</taxon>
        <taxon>Stenosarchaea group</taxon>
        <taxon>Halobacteria</taxon>
        <taxon>Halobacteriales</taxon>
        <taxon>Natrialbaceae</taxon>
        <taxon>Salinadaptatus</taxon>
    </lineage>
</organism>
<name>A0A4S3TND8_9EURY</name>
<evidence type="ECO:0000256" key="1">
    <source>
        <dbReference type="SAM" id="MobiDB-lite"/>
    </source>
</evidence>
<dbReference type="Proteomes" id="UP000318864">
    <property type="component" value="Unassembled WGS sequence"/>
</dbReference>
<dbReference type="InterPro" id="IPR002491">
    <property type="entry name" value="ABC_transptr_periplasmic_BD"/>
</dbReference>
<feature type="region of interest" description="Disordered" evidence="1">
    <location>
        <begin position="317"/>
        <end position="351"/>
    </location>
</feature>
<dbReference type="GO" id="GO:0071281">
    <property type="term" value="P:cellular response to iron ion"/>
    <property type="evidence" value="ECO:0007669"/>
    <property type="project" value="TreeGrafter"/>
</dbReference>
<keyword evidence="2" id="KW-0812">Transmembrane</keyword>
<dbReference type="InterPro" id="IPR026469">
    <property type="entry name" value="Peripla_PGF_1"/>
</dbReference>
<evidence type="ECO:0000313" key="4">
    <source>
        <dbReference type="EMBL" id="THE65771.1"/>
    </source>
</evidence>
<dbReference type="PROSITE" id="PS50983">
    <property type="entry name" value="FE_B12_PBP"/>
    <property type="match status" value="1"/>
</dbReference>
<dbReference type="AlphaFoldDB" id="A0A4S3TND8"/>
<sequence length="377" mass="39869">MHGRRFVVLGVVVLVAMGSLAPVAALEDVPTQDPHHSNAQATGVECSFPLTVTDDTGTEITLEDEPDSVVTLAPSAAQTMWEIGAAEKVTGVTQHAANLEGAEDRTNISTAAQTVEPELVVAEEPDLVLAPSSEYVSEETVNALRESGLTVHHFESAESIDDVRERTHRIGSLVGECEGTAETVAWMDEELELVESTIEGEDRPDVLYTFFGFTAGEGTFIDTIIETAGGTNVAAEAGIEEYAELNEETVIEMDPDWIVLNTNSPTVPDSPAYDSTTAVENDQAVIIDVNHLNRPGPRTVHAVSELAEALHPDAYAEATEEPDASGDEPDASGSDRTDERPADGTDAVPGFGPIATALAVALLLGAIGAIRQDNTRS</sequence>
<keyword evidence="5" id="KW-1185">Reference proteome</keyword>
<dbReference type="NCBIfam" id="TIGR04281">
    <property type="entry name" value="peripla_PGF_1"/>
    <property type="match status" value="1"/>
</dbReference>
<proteinExistence type="predicted"/>
<evidence type="ECO:0000313" key="5">
    <source>
        <dbReference type="Proteomes" id="UP000318864"/>
    </source>
</evidence>
<dbReference type="InterPro" id="IPR050902">
    <property type="entry name" value="ABC_Transporter_SBP"/>
</dbReference>
<evidence type="ECO:0000259" key="3">
    <source>
        <dbReference type="PROSITE" id="PS50983"/>
    </source>
</evidence>
<feature type="compositionally biased region" description="Basic and acidic residues" evidence="1">
    <location>
        <begin position="333"/>
        <end position="343"/>
    </location>
</feature>
<dbReference type="EMBL" id="RBZW01000016">
    <property type="protein sequence ID" value="THE65771.1"/>
    <property type="molecule type" value="Genomic_DNA"/>
</dbReference>
<dbReference type="Gene3D" id="3.40.50.1980">
    <property type="entry name" value="Nitrogenase molybdenum iron protein domain"/>
    <property type="match status" value="2"/>
</dbReference>
<comment type="caution">
    <text evidence="4">The sequence shown here is derived from an EMBL/GenBank/DDBJ whole genome shotgun (WGS) entry which is preliminary data.</text>
</comment>
<evidence type="ECO:0000256" key="2">
    <source>
        <dbReference type="SAM" id="Phobius"/>
    </source>
</evidence>
<dbReference type="PANTHER" id="PTHR30535">
    <property type="entry name" value="VITAMIN B12-BINDING PROTEIN"/>
    <property type="match status" value="1"/>
</dbReference>
<reference evidence="4 5" key="1">
    <citation type="submission" date="2018-10" db="EMBL/GenBank/DDBJ databases">
        <title>Natronolimnobius sp. XQ-INN 246 isolated from Inner Mongolia Autonomous Region of China.</title>
        <authorList>
            <person name="Xue Q."/>
        </authorList>
    </citation>
    <scope>NUCLEOTIDE SEQUENCE [LARGE SCALE GENOMIC DNA]</scope>
    <source>
        <strain evidence="4 5">XQ-INN 246</strain>
    </source>
</reference>
<gene>
    <name evidence="4" type="ORF">D8Y22_06290</name>
</gene>